<dbReference type="PANTHER" id="PTHR42877">
    <property type="entry name" value="L-ORNITHINE N(5)-MONOOXYGENASE-RELATED"/>
    <property type="match status" value="1"/>
</dbReference>
<dbReference type="InterPro" id="IPR036188">
    <property type="entry name" value="FAD/NAD-bd_sf"/>
</dbReference>
<sequence length="139" mass="15064">MSAIPNLPEQDHHPLEKDLDAVLDKAIPSTATKRVDSPTNATTFASPSSSAGFALHDVPIENLRPLKVIVVGAGYSGIYHGIRIPERLRNVDLTIYDKNAGVGGTWYENRYPGCACDIPCKFDPFFLIPAHPNGPNPAE</sequence>
<organism evidence="2 3">
    <name type="scientific">Aureobasidium namibiae CBS 147.97</name>
    <dbReference type="NCBI Taxonomy" id="1043004"/>
    <lineage>
        <taxon>Eukaryota</taxon>
        <taxon>Fungi</taxon>
        <taxon>Dikarya</taxon>
        <taxon>Ascomycota</taxon>
        <taxon>Pezizomycotina</taxon>
        <taxon>Dothideomycetes</taxon>
        <taxon>Dothideomycetidae</taxon>
        <taxon>Dothideales</taxon>
        <taxon>Saccotheciaceae</taxon>
        <taxon>Aureobasidium</taxon>
    </lineage>
</organism>
<dbReference type="Proteomes" id="UP000027730">
    <property type="component" value="Unassembled WGS sequence"/>
</dbReference>
<dbReference type="EMBL" id="KL584720">
    <property type="protein sequence ID" value="KEQ69832.1"/>
    <property type="molecule type" value="Genomic_DNA"/>
</dbReference>
<reference evidence="2 3" key="1">
    <citation type="journal article" date="2014" name="BMC Genomics">
        <title>Genome sequencing of four Aureobasidium pullulans varieties: biotechnological potential, stress tolerance, and description of new species.</title>
        <authorList>
            <person name="Gostin Ar C."/>
            <person name="Ohm R.A."/>
            <person name="Kogej T."/>
            <person name="Sonjak S."/>
            <person name="Turk M."/>
            <person name="Zajc J."/>
            <person name="Zalar P."/>
            <person name="Grube M."/>
            <person name="Sun H."/>
            <person name="Han J."/>
            <person name="Sharma A."/>
            <person name="Chiniquy J."/>
            <person name="Ngan C.Y."/>
            <person name="Lipzen A."/>
            <person name="Barry K."/>
            <person name="Grigoriev I.V."/>
            <person name="Gunde-Cimerman N."/>
        </authorList>
    </citation>
    <scope>NUCLEOTIDE SEQUENCE [LARGE SCALE GENOMIC DNA]</scope>
    <source>
        <strain evidence="2 3">CBS 147.97</strain>
    </source>
</reference>
<protein>
    <recommendedName>
        <fullName evidence="4">FAD/NAD(P)-binding domain-containing protein</fullName>
    </recommendedName>
</protein>
<dbReference type="RefSeq" id="XP_013424015.1">
    <property type="nucleotide sequence ID" value="XM_013568561.1"/>
</dbReference>
<dbReference type="HOGENOM" id="CLU_1844703_0_0_1"/>
<dbReference type="AlphaFoldDB" id="A0A074WJ17"/>
<gene>
    <name evidence="2" type="ORF">M436DRAFT_85293</name>
</gene>
<name>A0A074WJ17_9PEZI</name>
<proteinExistence type="inferred from homology"/>
<dbReference type="OrthoDB" id="3971593at2759"/>
<dbReference type="STRING" id="1043004.A0A074WJ17"/>
<evidence type="ECO:0000313" key="3">
    <source>
        <dbReference type="Proteomes" id="UP000027730"/>
    </source>
</evidence>
<dbReference type="PANTHER" id="PTHR42877:SF7">
    <property type="entry name" value="FLAVIN-BINDING MONOOXYGENASE-RELATED"/>
    <property type="match status" value="1"/>
</dbReference>
<accession>A0A074WJ17</accession>
<comment type="similarity">
    <text evidence="1">Belongs to the FAD-binding monooxygenase family.</text>
</comment>
<dbReference type="InterPro" id="IPR051209">
    <property type="entry name" value="FAD-bind_Monooxygenase_sf"/>
</dbReference>
<dbReference type="Pfam" id="PF13450">
    <property type="entry name" value="NAD_binding_8"/>
    <property type="match status" value="1"/>
</dbReference>
<dbReference type="GeneID" id="25417509"/>
<dbReference type="Gene3D" id="3.50.50.60">
    <property type="entry name" value="FAD/NAD(P)-binding domain"/>
    <property type="match status" value="1"/>
</dbReference>
<keyword evidence="3" id="KW-1185">Reference proteome</keyword>
<evidence type="ECO:0000313" key="2">
    <source>
        <dbReference type="EMBL" id="KEQ69832.1"/>
    </source>
</evidence>
<evidence type="ECO:0008006" key="4">
    <source>
        <dbReference type="Google" id="ProtNLM"/>
    </source>
</evidence>
<evidence type="ECO:0000256" key="1">
    <source>
        <dbReference type="ARBA" id="ARBA00010139"/>
    </source>
</evidence>
<dbReference type="SUPFAM" id="SSF51905">
    <property type="entry name" value="FAD/NAD(P)-binding domain"/>
    <property type="match status" value="1"/>
</dbReference>